<sequence>MKILIIEDDKIIRESFKLELNKWNFKVNYVENFNTITEQVKELKPHIILLDINLPSYNGYYWCQEIRKFSTVPIVFISSRHESMDQVMAMQMGGDDFIEKPFNMNVVISKIQALIRRTYEFNEDLNVLKKGKYNLSLDTMMFTYKEKSIEFTHTEYLIMQLLLQNLNHFVSRNSLIERCWESSHFIDDNTLAVNIARLRKKLKSIDLEGAIETKKNYGYRLKDD</sequence>
<dbReference type="PROSITE" id="PS50110">
    <property type="entry name" value="RESPONSE_REGULATORY"/>
    <property type="match status" value="1"/>
</dbReference>
<evidence type="ECO:0000256" key="1">
    <source>
        <dbReference type="ARBA" id="ARBA00022553"/>
    </source>
</evidence>
<dbReference type="InterPro" id="IPR001867">
    <property type="entry name" value="OmpR/PhoB-type_DNA-bd"/>
</dbReference>
<evidence type="ECO:0000256" key="3">
    <source>
        <dbReference type="ARBA" id="ARBA00023015"/>
    </source>
</evidence>
<keyword evidence="11" id="KW-1185">Reference proteome</keyword>
<keyword evidence="5" id="KW-0804">Transcription</keyword>
<dbReference type="InterPro" id="IPR001789">
    <property type="entry name" value="Sig_transdc_resp-reg_receiver"/>
</dbReference>
<dbReference type="SMART" id="SM00862">
    <property type="entry name" value="Trans_reg_C"/>
    <property type="match status" value="1"/>
</dbReference>
<dbReference type="PANTHER" id="PTHR48111:SF43">
    <property type="entry name" value="STAGE 0 SPORULATION PROTEIN A HOMOLOG"/>
    <property type="match status" value="1"/>
</dbReference>
<evidence type="ECO:0000259" key="9">
    <source>
        <dbReference type="PROSITE" id="PS51755"/>
    </source>
</evidence>
<dbReference type="AlphaFoldDB" id="A0A9Q2HDS9"/>
<dbReference type="PANTHER" id="PTHR48111">
    <property type="entry name" value="REGULATOR OF RPOS"/>
    <property type="match status" value="1"/>
</dbReference>
<evidence type="ECO:0000256" key="4">
    <source>
        <dbReference type="ARBA" id="ARBA00023125"/>
    </source>
</evidence>
<dbReference type="SUPFAM" id="SSF46894">
    <property type="entry name" value="C-terminal effector domain of the bipartite response regulators"/>
    <property type="match status" value="1"/>
</dbReference>
<dbReference type="InterPro" id="IPR016032">
    <property type="entry name" value="Sig_transdc_resp-reg_C-effctor"/>
</dbReference>
<keyword evidence="4 7" id="KW-0238">DNA-binding</keyword>
<dbReference type="GO" id="GO:0000156">
    <property type="term" value="F:phosphorelay response regulator activity"/>
    <property type="evidence" value="ECO:0007669"/>
    <property type="project" value="TreeGrafter"/>
</dbReference>
<dbReference type="SUPFAM" id="SSF52172">
    <property type="entry name" value="CheY-like"/>
    <property type="match status" value="1"/>
</dbReference>
<reference evidence="10 11" key="1">
    <citation type="submission" date="2020-08" db="EMBL/GenBank/DDBJ databases">
        <title>Genomic Encyclopedia of Type Strains, Phase IV (KMG-IV): sequencing the most valuable type-strain genomes for metagenomic binning, comparative biology and taxonomic classification.</title>
        <authorList>
            <person name="Goeker M."/>
        </authorList>
    </citation>
    <scope>NUCLEOTIDE SEQUENCE [LARGE SCALE GENOMIC DNA]</scope>
    <source>
        <strain evidence="10 11">DSM 19163</strain>
    </source>
</reference>
<dbReference type="SMART" id="SM00448">
    <property type="entry name" value="REC"/>
    <property type="match status" value="1"/>
</dbReference>
<keyword evidence="1 6" id="KW-0597">Phosphoprotein</keyword>
<dbReference type="RefSeq" id="WP_183672633.1">
    <property type="nucleotide sequence ID" value="NZ_CBCRYX010000003.1"/>
</dbReference>
<dbReference type="PROSITE" id="PS51755">
    <property type="entry name" value="OMPR_PHOB"/>
    <property type="match status" value="1"/>
</dbReference>
<keyword evidence="2" id="KW-0902">Two-component regulatory system</keyword>
<evidence type="ECO:0000256" key="7">
    <source>
        <dbReference type="PROSITE-ProRule" id="PRU01091"/>
    </source>
</evidence>
<evidence type="ECO:0000256" key="6">
    <source>
        <dbReference type="PROSITE-ProRule" id="PRU00169"/>
    </source>
</evidence>
<dbReference type="GO" id="GO:0000976">
    <property type="term" value="F:transcription cis-regulatory region binding"/>
    <property type="evidence" value="ECO:0007669"/>
    <property type="project" value="TreeGrafter"/>
</dbReference>
<accession>A0A9Q2HDS9</accession>
<dbReference type="CDD" id="cd00383">
    <property type="entry name" value="trans_reg_C"/>
    <property type="match status" value="1"/>
</dbReference>
<keyword evidence="3" id="KW-0805">Transcription regulation</keyword>
<dbReference type="Proteomes" id="UP000579136">
    <property type="component" value="Unassembled WGS sequence"/>
</dbReference>
<dbReference type="GO" id="GO:0032993">
    <property type="term" value="C:protein-DNA complex"/>
    <property type="evidence" value="ECO:0007669"/>
    <property type="project" value="TreeGrafter"/>
</dbReference>
<dbReference type="GO" id="GO:0006355">
    <property type="term" value="P:regulation of DNA-templated transcription"/>
    <property type="evidence" value="ECO:0007669"/>
    <property type="project" value="InterPro"/>
</dbReference>
<name>A0A9Q2HDS9_9STAP</name>
<feature type="modified residue" description="4-aspartylphosphate" evidence="6">
    <location>
        <position position="51"/>
    </location>
</feature>
<feature type="domain" description="Response regulatory" evidence="8">
    <location>
        <begin position="2"/>
        <end position="115"/>
    </location>
</feature>
<dbReference type="InterPro" id="IPR039420">
    <property type="entry name" value="WalR-like"/>
</dbReference>
<evidence type="ECO:0000259" key="8">
    <source>
        <dbReference type="PROSITE" id="PS50110"/>
    </source>
</evidence>
<proteinExistence type="predicted"/>
<feature type="DNA-binding region" description="OmpR/PhoB-type" evidence="7">
    <location>
        <begin position="125"/>
        <end position="223"/>
    </location>
</feature>
<evidence type="ECO:0000313" key="10">
    <source>
        <dbReference type="EMBL" id="MBB5175198.1"/>
    </source>
</evidence>
<dbReference type="GO" id="GO:0005829">
    <property type="term" value="C:cytosol"/>
    <property type="evidence" value="ECO:0007669"/>
    <property type="project" value="TreeGrafter"/>
</dbReference>
<dbReference type="InterPro" id="IPR036388">
    <property type="entry name" value="WH-like_DNA-bd_sf"/>
</dbReference>
<feature type="domain" description="OmpR/PhoB-type" evidence="9">
    <location>
        <begin position="125"/>
        <end position="223"/>
    </location>
</feature>
<evidence type="ECO:0000256" key="2">
    <source>
        <dbReference type="ARBA" id="ARBA00023012"/>
    </source>
</evidence>
<dbReference type="Gene3D" id="1.10.10.10">
    <property type="entry name" value="Winged helix-like DNA-binding domain superfamily/Winged helix DNA-binding domain"/>
    <property type="match status" value="1"/>
</dbReference>
<protein>
    <submittedName>
        <fullName evidence="10">Two-component system response regulator protein BraR/BceR</fullName>
    </submittedName>
</protein>
<evidence type="ECO:0000256" key="5">
    <source>
        <dbReference type="ARBA" id="ARBA00023163"/>
    </source>
</evidence>
<comment type="caution">
    <text evidence="10">The sequence shown here is derived from an EMBL/GenBank/DDBJ whole genome shotgun (WGS) entry which is preliminary data.</text>
</comment>
<dbReference type="CDD" id="cd18159">
    <property type="entry name" value="REC_OmpR_NsrR-like"/>
    <property type="match status" value="1"/>
</dbReference>
<organism evidence="10 11">
    <name type="scientific">Nosocomiicoccus ampullae</name>
    <dbReference type="NCBI Taxonomy" id="489910"/>
    <lineage>
        <taxon>Bacteria</taxon>
        <taxon>Bacillati</taxon>
        <taxon>Bacillota</taxon>
        <taxon>Bacilli</taxon>
        <taxon>Bacillales</taxon>
        <taxon>Staphylococcaceae</taxon>
        <taxon>Nosocomiicoccus</taxon>
    </lineage>
</organism>
<evidence type="ECO:0000313" key="11">
    <source>
        <dbReference type="Proteomes" id="UP000579136"/>
    </source>
</evidence>
<dbReference type="Gene3D" id="3.40.50.2300">
    <property type="match status" value="1"/>
</dbReference>
<dbReference type="InterPro" id="IPR011006">
    <property type="entry name" value="CheY-like_superfamily"/>
</dbReference>
<dbReference type="EMBL" id="JACHHF010000001">
    <property type="protein sequence ID" value="MBB5175198.1"/>
    <property type="molecule type" value="Genomic_DNA"/>
</dbReference>
<dbReference type="Pfam" id="PF00072">
    <property type="entry name" value="Response_reg"/>
    <property type="match status" value="1"/>
</dbReference>
<dbReference type="Pfam" id="PF00486">
    <property type="entry name" value="Trans_reg_C"/>
    <property type="match status" value="1"/>
</dbReference>
<gene>
    <name evidence="10" type="ORF">HNQ45_000056</name>
</gene>